<keyword evidence="4" id="KW-1185">Reference proteome</keyword>
<evidence type="ECO:0000256" key="2">
    <source>
        <dbReference type="SAM" id="SignalP"/>
    </source>
</evidence>
<comment type="caution">
    <text evidence="3">The sequence shown here is derived from an EMBL/GenBank/DDBJ whole genome shotgun (WGS) entry which is preliminary data.</text>
</comment>
<feature type="compositionally biased region" description="Low complexity" evidence="1">
    <location>
        <begin position="59"/>
        <end position="73"/>
    </location>
</feature>
<reference evidence="3" key="2">
    <citation type="submission" date="2019-07" db="EMBL/GenBank/DDBJ databases">
        <authorList>
            <person name="Yang Y."/>
            <person name="Bocs S."/>
            <person name="Baudouin L."/>
        </authorList>
    </citation>
    <scope>NUCLEOTIDE SEQUENCE</scope>
    <source>
        <tissue evidence="3">Spear leaf of Hainan Tall coconut</tissue>
    </source>
</reference>
<organism evidence="3 4">
    <name type="scientific">Cocos nucifera</name>
    <name type="common">Coconut palm</name>
    <dbReference type="NCBI Taxonomy" id="13894"/>
    <lineage>
        <taxon>Eukaryota</taxon>
        <taxon>Viridiplantae</taxon>
        <taxon>Streptophyta</taxon>
        <taxon>Embryophyta</taxon>
        <taxon>Tracheophyta</taxon>
        <taxon>Spermatophyta</taxon>
        <taxon>Magnoliopsida</taxon>
        <taxon>Liliopsida</taxon>
        <taxon>Arecaceae</taxon>
        <taxon>Arecoideae</taxon>
        <taxon>Cocoseae</taxon>
        <taxon>Attaleinae</taxon>
        <taxon>Cocos</taxon>
    </lineage>
</organism>
<protein>
    <submittedName>
        <fullName evidence="3">Protodermal factor 1</fullName>
    </submittedName>
</protein>
<feature type="chain" id="PRO_5035419516" evidence="2">
    <location>
        <begin position="31"/>
        <end position="259"/>
    </location>
</feature>
<proteinExistence type="predicted"/>
<evidence type="ECO:0000313" key="4">
    <source>
        <dbReference type="Proteomes" id="UP000797356"/>
    </source>
</evidence>
<dbReference type="PANTHER" id="PTHR33210">
    <property type="entry name" value="PROTODERMAL FACTOR 1"/>
    <property type="match status" value="1"/>
</dbReference>
<keyword evidence="2" id="KW-0732">Signal</keyword>
<dbReference type="OrthoDB" id="696797at2759"/>
<dbReference type="PANTHER" id="PTHR33210:SF18">
    <property type="entry name" value="PROTODERMAL FACTOR 1"/>
    <property type="match status" value="1"/>
</dbReference>
<dbReference type="InterPro" id="IPR039923">
    <property type="entry name" value="Protodermal_1"/>
</dbReference>
<reference evidence="3" key="1">
    <citation type="journal article" date="2017" name="Gigascience">
        <title>The genome draft of coconut (Cocos nucifera).</title>
        <authorList>
            <person name="Xiao Y."/>
            <person name="Xu P."/>
            <person name="Fan H."/>
            <person name="Baudouin L."/>
            <person name="Xia W."/>
            <person name="Bocs S."/>
            <person name="Xu J."/>
            <person name="Li Q."/>
            <person name="Guo A."/>
            <person name="Zhou L."/>
            <person name="Li J."/>
            <person name="Wu Y."/>
            <person name="Ma Z."/>
            <person name="Armero A."/>
            <person name="Issali A.E."/>
            <person name="Liu N."/>
            <person name="Peng M."/>
            <person name="Yang Y."/>
        </authorList>
    </citation>
    <scope>NUCLEOTIDE SEQUENCE</scope>
    <source>
        <tissue evidence="3">Spear leaf of Hainan Tall coconut</tissue>
    </source>
</reference>
<gene>
    <name evidence="3" type="ORF">COCNU_14G002630</name>
</gene>
<feature type="compositionally biased region" description="Gly residues" evidence="1">
    <location>
        <begin position="74"/>
        <end position="88"/>
    </location>
</feature>
<feature type="signal peptide" evidence="2">
    <location>
        <begin position="1"/>
        <end position="30"/>
    </location>
</feature>
<feature type="compositionally biased region" description="Pro residues" evidence="1">
    <location>
        <begin position="102"/>
        <end position="131"/>
    </location>
</feature>
<dbReference type="Proteomes" id="UP000797356">
    <property type="component" value="Chromosome 14"/>
</dbReference>
<evidence type="ECO:0000256" key="1">
    <source>
        <dbReference type="SAM" id="MobiDB-lite"/>
    </source>
</evidence>
<name>A0A8K0NCP0_COCNU</name>
<sequence length="259" mass="27707">MELEKKGKALLMFFLFVGLVSHQAVTPVKCRSLEKFDSQKNYYPPDPHAPSHPRHSHNTPCGTPPHGGTPTPSHGGGGYHNPPSGGGHYYNPPSDGGYFNPPSAPVGDAPPSPPRIPLVPPTPLTPGISTPPAPPFMPAPNFPPFFPGTCDYWRTHPAVIFGLFGYWCNIGQLFGLTATSAFESNLSLPEALANTRSDGFGALLREGTASFLNSMVSQRFPLTTQQVRDAFADASVSNKAAAAQAKLFKKANEGHLKHN</sequence>
<evidence type="ECO:0000313" key="3">
    <source>
        <dbReference type="EMBL" id="KAG1367795.1"/>
    </source>
</evidence>
<accession>A0A8K0NCP0</accession>
<feature type="region of interest" description="Disordered" evidence="1">
    <location>
        <begin position="41"/>
        <end position="131"/>
    </location>
</feature>
<dbReference type="EMBL" id="CM017885">
    <property type="protein sequence ID" value="KAG1367795.1"/>
    <property type="molecule type" value="Genomic_DNA"/>
</dbReference>
<dbReference type="AlphaFoldDB" id="A0A8K0NCP0"/>